<feature type="compositionally biased region" description="Low complexity" evidence="2">
    <location>
        <begin position="20"/>
        <end position="35"/>
    </location>
</feature>
<keyword evidence="1" id="KW-0175">Coiled coil</keyword>
<accession>A0A4V4H9J7</accession>
<keyword evidence="4" id="KW-1185">Reference proteome</keyword>
<organism evidence="3 4">
    <name type="scientific">Musa balbisiana</name>
    <name type="common">Banana</name>
    <dbReference type="NCBI Taxonomy" id="52838"/>
    <lineage>
        <taxon>Eukaryota</taxon>
        <taxon>Viridiplantae</taxon>
        <taxon>Streptophyta</taxon>
        <taxon>Embryophyta</taxon>
        <taxon>Tracheophyta</taxon>
        <taxon>Spermatophyta</taxon>
        <taxon>Magnoliopsida</taxon>
        <taxon>Liliopsida</taxon>
        <taxon>Zingiberales</taxon>
        <taxon>Musaceae</taxon>
        <taxon>Musa</taxon>
    </lineage>
</organism>
<dbReference type="GO" id="GO:0008017">
    <property type="term" value="F:microtubule binding"/>
    <property type="evidence" value="ECO:0007669"/>
    <property type="project" value="InterPro"/>
</dbReference>
<dbReference type="InterPro" id="IPR040289">
    <property type="entry name" value="MBP2C"/>
</dbReference>
<dbReference type="STRING" id="52838.A0A4V4H9J7"/>
<feature type="region of interest" description="Disordered" evidence="2">
    <location>
        <begin position="1"/>
        <end position="46"/>
    </location>
</feature>
<dbReference type="Proteomes" id="UP000317650">
    <property type="component" value="Chromosome 4"/>
</dbReference>
<evidence type="ECO:0000313" key="4">
    <source>
        <dbReference type="Proteomes" id="UP000317650"/>
    </source>
</evidence>
<dbReference type="PANTHER" id="PTHR35502:SF2">
    <property type="entry name" value="PROTEIN MICROTUBULE BINDING PROTEIN 2C"/>
    <property type="match status" value="1"/>
</dbReference>
<feature type="coiled-coil region" evidence="1">
    <location>
        <begin position="138"/>
        <end position="241"/>
    </location>
</feature>
<dbReference type="AlphaFoldDB" id="A0A4V4H9J7"/>
<proteinExistence type="predicted"/>
<dbReference type="PANTHER" id="PTHR35502">
    <property type="entry name" value="PROTEIN MICROTUBULE BINDING PROTEIN 2C"/>
    <property type="match status" value="1"/>
</dbReference>
<gene>
    <name evidence="3" type="ORF">C4D60_Mb04t06020</name>
</gene>
<name>A0A4V4H9J7_MUSBA</name>
<dbReference type="GO" id="GO:0010497">
    <property type="term" value="P:plasmodesmata-mediated intercellular transport"/>
    <property type="evidence" value="ECO:0007669"/>
    <property type="project" value="InterPro"/>
</dbReference>
<sequence>MASVGAARKAEKWPQMHANSSSSSPPLHPPSQCSSFENASGGEGSNVDRVLYKNLVDMVPLVESLMDRRPNPSFKRRASLVYTPTPSHPRKVVDHNGRITAQTCSSKKRSDHGNNGPNKESDKLDRASGFFSSSALTAEDVQKNVEELKLLQEQLDDLHKKLLEKDEALKSLKDSLTEMNVANATVNELKEQLMEKDSLITNANLQLTNTKNRLDERQAALEKLEMEVTESNKKVEELQGILDSTSFEIAAFTKLFDELSNTCPDASPDDNNTSQPMDMFPYIDDIDENGMQKMEEARIAYVAAVATAKENPSEESIAAAAEARVHLQAYLLNCH</sequence>
<feature type="region of interest" description="Disordered" evidence="2">
    <location>
        <begin position="83"/>
        <end position="127"/>
    </location>
</feature>
<evidence type="ECO:0000313" key="3">
    <source>
        <dbReference type="EMBL" id="THU71865.1"/>
    </source>
</evidence>
<dbReference type="EMBL" id="PYDT01000001">
    <property type="protein sequence ID" value="THU71865.1"/>
    <property type="molecule type" value="Genomic_DNA"/>
</dbReference>
<protein>
    <submittedName>
        <fullName evidence="3">Uncharacterized protein</fullName>
    </submittedName>
</protein>
<reference evidence="3 4" key="1">
    <citation type="journal article" date="2019" name="Nat. Plants">
        <title>Genome sequencing of Musa balbisiana reveals subgenome evolution and function divergence in polyploid bananas.</title>
        <authorList>
            <person name="Yao X."/>
        </authorList>
    </citation>
    <scope>NUCLEOTIDE SEQUENCE [LARGE SCALE GENOMIC DNA]</scope>
    <source>
        <strain evidence="4">cv. DH-PKW</strain>
        <tissue evidence="3">Leaves</tissue>
    </source>
</reference>
<dbReference type="Gene3D" id="1.10.287.1490">
    <property type="match status" value="1"/>
</dbReference>
<comment type="caution">
    <text evidence="3">The sequence shown here is derived from an EMBL/GenBank/DDBJ whole genome shotgun (WGS) entry which is preliminary data.</text>
</comment>
<evidence type="ECO:0000256" key="1">
    <source>
        <dbReference type="SAM" id="Coils"/>
    </source>
</evidence>
<evidence type="ECO:0000256" key="2">
    <source>
        <dbReference type="SAM" id="MobiDB-lite"/>
    </source>
</evidence>